<protein>
    <submittedName>
        <fullName evidence="1">Uncharacterized protein</fullName>
    </submittedName>
</protein>
<reference evidence="1 2" key="1">
    <citation type="journal article" date="2021" name="Elife">
        <title>Chloroplast acquisition without the gene transfer in kleptoplastic sea slugs, Plakobranchus ocellatus.</title>
        <authorList>
            <person name="Maeda T."/>
            <person name="Takahashi S."/>
            <person name="Yoshida T."/>
            <person name="Shimamura S."/>
            <person name="Takaki Y."/>
            <person name="Nagai Y."/>
            <person name="Toyoda A."/>
            <person name="Suzuki Y."/>
            <person name="Arimoto A."/>
            <person name="Ishii H."/>
            <person name="Satoh N."/>
            <person name="Nishiyama T."/>
            <person name="Hasebe M."/>
            <person name="Maruyama T."/>
            <person name="Minagawa J."/>
            <person name="Obokata J."/>
            <person name="Shigenobu S."/>
        </authorList>
    </citation>
    <scope>NUCLEOTIDE SEQUENCE [LARGE SCALE GENOMIC DNA]</scope>
</reference>
<sequence length="88" mass="10050">MAAHYLPSYDWCCVKRGGSLPFDFSPNPLQKKCTTLHRTDPHAPLSTAVHHIDSYFTILHHTDPHALHNHAVHHTDPHCTTQYRSAPY</sequence>
<evidence type="ECO:0000313" key="1">
    <source>
        <dbReference type="EMBL" id="GFO46567.1"/>
    </source>
</evidence>
<evidence type="ECO:0000313" key="2">
    <source>
        <dbReference type="Proteomes" id="UP000735302"/>
    </source>
</evidence>
<proteinExistence type="predicted"/>
<organism evidence="1 2">
    <name type="scientific">Plakobranchus ocellatus</name>
    <dbReference type="NCBI Taxonomy" id="259542"/>
    <lineage>
        <taxon>Eukaryota</taxon>
        <taxon>Metazoa</taxon>
        <taxon>Spiralia</taxon>
        <taxon>Lophotrochozoa</taxon>
        <taxon>Mollusca</taxon>
        <taxon>Gastropoda</taxon>
        <taxon>Heterobranchia</taxon>
        <taxon>Euthyneura</taxon>
        <taxon>Panpulmonata</taxon>
        <taxon>Sacoglossa</taxon>
        <taxon>Placobranchoidea</taxon>
        <taxon>Plakobranchidae</taxon>
        <taxon>Plakobranchus</taxon>
    </lineage>
</organism>
<dbReference type="EMBL" id="BLXT01008196">
    <property type="protein sequence ID" value="GFO46567.1"/>
    <property type="molecule type" value="Genomic_DNA"/>
</dbReference>
<accession>A0AAV4DR40</accession>
<name>A0AAV4DR40_9GAST</name>
<comment type="caution">
    <text evidence="1">The sequence shown here is derived from an EMBL/GenBank/DDBJ whole genome shotgun (WGS) entry which is preliminary data.</text>
</comment>
<dbReference type="Proteomes" id="UP000735302">
    <property type="component" value="Unassembled WGS sequence"/>
</dbReference>
<dbReference type="AlphaFoldDB" id="A0AAV4DR40"/>
<keyword evidence="2" id="KW-1185">Reference proteome</keyword>
<gene>
    <name evidence="1" type="ORF">PoB_007307200</name>
</gene>